<evidence type="ECO:0000256" key="1">
    <source>
        <dbReference type="ARBA" id="ARBA00022741"/>
    </source>
</evidence>
<dbReference type="GO" id="GO:0015937">
    <property type="term" value="P:coenzyme A biosynthetic process"/>
    <property type="evidence" value="ECO:0007669"/>
    <property type="project" value="UniProtKB-UniRule"/>
</dbReference>
<evidence type="ECO:0000256" key="3">
    <source>
        <dbReference type="HAMAP-Rule" id="MF_00376"/>
    </source>
</evidence>
<dbReference type="SUPFAM" id="SSF52540">
    <property type="entry name" value="P-loop containing nucleoside triphosphate hydrolases"/>
    <property type="match status" value="1"/>
</dbReference>
<comment type="pathway">
    <text evidence="3">Cofactor biosynthesis; coenzyme A biosynthesis; CoA from (R)-pantothenate: step 5/5.</text>
</comment>
<dbReference type="GO" id="GO:0005737">
    <property type="term" value="C:cytoplasm"/>
    <property type="evidence" value="ECO:0007669"/>
    <property type="project" value="UniProtKB-SubCell"/>
</dbReference>
<gene>
    <name evidence="3" type="primary">coaE</name>
    <name evidence="5" type="ORF">DRZ78_00595</name>
</gene>
<keyword evidence="3 5" id="KW-0808">Transferase</keyword>
<keyword evidence="3" id="KW-0963">Cytoplasm</keyword>
<comment type="function">
    <text evidence="3">Catalyzes the phosphorylation of the 3'-hydroxyl group of dephosphocoenzyme A to form coenzyme A.</text>
</comment>
<proteinExistence type="inferred from homology"/>
<dbReference type="Pfam" id="PF01121">
    <property type="entry name" value="CoaE"/>
    <property type="match status" value="1"/>
</dbReference>
<keyword evidence="2 3" id="KW-0067">ATP-binding</keyword>
<dbReference type="UniPathway" id="UPA00241">
    <property type="reaction ID" value="UER00356"/>
</dbReference>
<comment type="caution">
    <text evidence="5">The sequence shown here is derived from an EMBL/GenBank/DDBJ whole genome shotgun (WGS) entry which is preliminary data.</text>
</comment>
<dbReference type="PROSITE" id="PS51219">
    <property type="entry name" value="DPCK"/>
    <property type="match status" value="1"/>
</dbReference>
<dbReference type="InterPro" id="IPR001977">
    <property type="entry name" value="Depp_CoAkinase"/>
</dbReference>
<dbReference type="CDD" id="cd02022">
    <property type="entry name" value="DPCK"/>
    <property type="match status" value="1"/>
</dbReference>
<keyword evidence="3 5" id="KW-0418">Kinase</keyword>
<dbReference type="GO" id="GO:0004140">
    <property type="term" value="F:dephospho-CoA kinase activity"/>
    <property type="evidence" value="ECO:0007669"/>
    <property type="project" value="UniProtKB-UniRule"/>
</dbReference>
<comment type="catalytic activity">
    <reaction evidence="3">
        <text>3'-dephospho-CoA + ATP = ADP + CoA + H(+)</text>
        <dbReference type="Rhea" id="RHEA:18245"/>
        <dbReference type="ChEBI" id="CHEBI:15378"/>
        <dbReference type="ChEBI" id="CHEBI:30616"/>
        <dbReference type="ChEBI" id="CHEBI:57287"/>
        <dbReference type="ChEBI" id="CHEBI:57328"/>
        <dbReference type="ChEBI" id="CHEBI:456216"/>
        <dbReference type="EC" id="2.7.1.24"/>
    </reaction>
</comment>
<sequence>MVIGVTGNIGCGKTTVAQMFGALGAEIIEADRIGHLLLKKDGVRERIIQTFGKSILDEEDGEISREKLRKMVFRDKKKLKQLNLILHPLMGEEIKRRIQSSNSSLIILDAAVLFEAGWNLLVDKVLVVTASYNIRLRRIRESTNLSFEEIKGVMEAQLPQEEKIQRADFVIENEGDLGKLRDEVKKLWKRVSYGDKFG</sequence>
<dbReference type="EMBL" id="QMPY01000011">
    <property type="protein sequence ID" value="RLE08700.1"/>
    <property type="molecule type" value="Genomic_DNA"/>
</dbReference>
<dbReference type="Gene3D" id="3.40.50.300">
    <property type="entry name" value="P-loop containing nucleotide triphosphate hydrolases"/>
    <property type="match status" value="1"/>
</dbReference>
<name>A0A662D4J5_UNCAE</name>
<feature type="binding site" evidence="3">
    <location>
        <begin position="10"/>
        <end position="15"/>
    </location>
    <ligand>
        <name>ATP</name>
        <dbReference type="ChEBI" id="CHEBI:30616"/>
    </ligand>
</feature>
<dbReference type="PANTHER" id="PTHR10695">
    <property type="entry name" value="DEPHOSPHO-COA KINASE-RELATED"/>
    <property type="match status" value="1"/>
</dbReference>
<dbReference type="EC" id="2.7.1.24" evidence="3 4"/>
<dbReference type="InterPro" id="IPR027417">
    <property type="entry name" value="P-loop_NTPase"/>
</dbReference>
<evidence type="ECO:0000313" key="5">
    <source>
        <dbReference type="EMBL" id="RLE08700.1"/>
    </source>
</evidence>
<dbReference type="PANTHER" id="PTHR10695:SF46">
    <property type="entry name" value="BIFUNCTIONAL COENZYME A SYNTHASE-RELATED"/>
    <property type="match status" value="1"/>
</dbReference>
<keyword evidence="3" id="KW-0173">Coenzyme A biosynthesis</keyword>
<evidence type="ECO:0000313" key="6">
    <source>
        <dbReference type="Proteomes" id="UP000277457"/>
    </source>
</evidence>
<comment type="subcellular location">
    <subcellularLocation>
        <location evidence="3">Cytoplasm</location>
    </subcellularLocation>
</comment>
<accession>A0A662D4J5</accession>
<evidence type="ECO:0000256" key="4">
    <source>
        <dbReference type="NCBIfam" id="TIGR00152"/>
    </source>
</evidence>
<protein>
    <recommendedName>
        <fullName evidence="3 4">Dephospho-CoA kinase</fullName>
        <ecNumber evidence="3 4">2.7.1.24</ecNumber>
    </recommendedName>
    <alternativeName>
        <fullName evidence="3">Dephosphocoenzyme A kinase</fullName>
    </alternativeName>
</protein>
<keyword evidence="1 3" id="KW-0547">Nucleotide-binding</keyword>
<reference evidence="5 6" key="1">
    <citation type="submission" date="2018-06" db="EMBL/GenBank/DDBJ databases">
        <title>Extensive metabolic versatility and redundancy in microbially diverse, dynamic hydrothermal sediments.</title>
        <authorList>
            <person name="Dombrowski N."/>
            <person name="Teske A."/>
            <person name="Baker B.J."/>
        </authorList>
    </citation>
    <scope>NUCLEOTIDE SEQUENCE [LARGE SCALE GENOMIC DNA]</scope>
    <source>
        <strain evidence="5">B7_G13</strain>
    </source>
</reference>
<dbReference type="Proteomes" id="UP000277457">
    <property type="component" value="Unassembled WGS sequence"/>
</dbReference>
<dbReference type="AlphaFoldDB" id="A0A662D4J5"/>
<dbReference type="NCBIfam" id="TIGR00152">
    <property type="entry name" value="dephospho-CoA kinase"/>
    <property type="match status" value="1"/>
</dbReference>
<dbReference type="GO" id="GO:0005524">
    <property type="term" value="F:ATP binding"/>
    <property type="evidence" value="ECO:0007669"/>
    <property type="project" value="UniProtKB-UniRule"/>
</dbReference>
<evidence type="ECO:0000256" key="2">
    <source>
        <dbReference type="ARBA" id="ARBA00022840"/>
    </source>
</evidence>
<organism evidence="5 6">
    <name type="scientific">Aerophobetes bacterium</name>
    <dbReference type="NCBI Taxonomy" id="2030807"/>
    <lineage>
        <taxon>Bacteria</taxon>
        <taxon>Candidatus Aerophobota</taxon>
    </lineage>
</organism>
<dbReference type="HAMAP" id="MF_00376">
    <property type="entry name" value="Dephospho_CoA_kinase"/>
    <property type="match status" value="1"/>
</dbReference>
<comment type="similarity">
    <text evidence="3">Belongs to the CoaE family.</text>
</comment>